<reference evidence="2" key="1">
    <citation type="submission" date="2021-01" db="EMBL/GenBank/DDBJ databases">
        <title>Whole genome shotgun sequence of Planosporangium mesophilum NBRC 109066.</title>
        <authorList>
            <person name="Komaki H."/>
            <person name="Tamura T."/>
        </authorList>
    </citation>
    <scope>NUCLEOTIDE SEQUENCE</scope>
    <source>
        <strain evidence="2">NBRC 109066</strain>
    </source>
</reference>
<evidence type="ECO:0000313" key="2">
    <source>
        <dbReference type="EMBL" id="GII26080.1"/>
    </source>
</evidence>
<gene>
    <name evidence="2" type="ORF">Pme01_56770</name>
</gene>
<evidence type="ECO:0000313" key="3">
    <source>
        <dbReference type="Proteomes" id="UP000599074"/>
    </source>
</evidence>
<sequence length="65" mass="6526">MLTRVTTVPDGIHPATQHRPPPGHGGVPGATGAEAAQPRIGDHVEIVSMLGDLLGAGSDPDGDPK</sequence>
<organism evidence="2 3">
    <name type="scientific">Planosporangium mesophilum</name>
    <dbReference type="NCBI Taxonomy" id="689768"/>
    <lineage>
        <taxon>Bacteria</taxon>
        <taxon>Bacillati</taxon>
        <taxon>Actinomycetota</taxon>
        <taxon>Actinomycetes</taxon>
        <taxon>Micromonosporales</taxon>
        <taxon>Micromonosporaceae</taxon>
        <taxon>Planosporangium</taxon>
    </lineage>
</organism>
<comment type="caution">
    <text evidence="2">The sequence shown here is derived from an EMBL/GenBank/DDBJ whole genome shotgun (WGS) entry which is preliminary data.</text>
</comment>
<dbReference type="Proteomes" id="UP000599074">
    <property type="component" value="Unassembled WGS sequence"/>
</dbReference>
<proteinExistence type="predicted"/>
<protein>
    <submittedName>
        <fullName evidence="2">Uncharacterized protein</fullName>
    </submittedName>
</protein>
<keyword evidence="3" id="KW-1185">Reference proteome</keyword>
<accession>A0A8J3TF97</accession>
<name>A0A8J3TF97_9ACTN</name>
<feature type="region of interest" description="Disordered" evidence="1">
    <location>
        <begin position="1"/>
        <end position="40"/>
    </location>
</feature>
<evidence type="ECO:0000256" key="1">
    <source>
        <dbReference type="SAM" id="MobiDB-lite"/>
    </source>
</evidence>
<dbReference type="EMBL" id="BOON01000065">
    <property type="protein sequence ID" value="GII26080.1"/>
    <property type="molecule type" value="Genomic_DNA"/>
</dbReference>
<dbReference type="AlphaFoldDB" id="A0A8J3TF97"/>